<accession>A0A3S2UQV7</accession>
<dbReference type="Proteomes" id="UP000282837">
    <property type="component" value="Unassembled WGS sequence"/>
</dbReference>
<organism evidence="2 3">
    <name type="scientific">Novosphingobium umbonatum</name>
    <dbReference type="NCBI Taxonomy" id="1908524"/>
    <lineage>
        <taxon>Bacteria</taxon>
        <taxon>Pseudomonadati</taxon>
        <taxon>Pseudomonadota</taxon>
        <taxon>Alphaproteobacteria</taxon>
        <taxon>Sphingomonadales</taxon>
        <taxon>Sphingomonadaceae</taxon>
        <taxon>Novosphingobium</taxon>
    </lineage>
</organism>
<protein>
    <recommendedName>
        <fullName evidence="4">HEAT repeat domain-containing protein</fullName>
    </recommendedName>
</protein>
<evidence type="ECO:0000313" key="1">
    <source>
        <dbReference type="EMBL" id="RVU02192.1"/>
    </source>
</evidence>
<keyword evidence="3" id="KW-1185">Reference proteome</keyword>
<name>A0A3S2UQV7_9SPHN</name>
<reference evidence="2 3" key="1">
    <citation type="submission" date="2019-01" db="EMBL/GenBank/DDBJ databases">
        <authorList>
            <person name="Chen W.-M."/>
        </authorList>
    </citation>
    <scope>NUCLEOTIDE SEQUENCE [LARGE SCALE GENOMIC DNA]</scope>
    <source>
        <strain evidence="2 3">FSY-9</strain>
    </source>
</reference>
<gene>
    <name evidence="2" type="ORF">EOE18_10795</name>
    <name evidence="1" type="ORF">EOE18_17810</name>
</gene>
<dbReference type="EMBL" id="SACO01000026">
    <property type="protein sequence ID" value="RVU02192.1"/>
    <property type="molecule type" value="Genomic_DNA"/>
</dbReference>
<comment type="caution">
    <text evidence="2">The sequence shown here is derived from an EMBL/GenBank/DDBJ whole genome shotgun (WGS) entry which is preliminary data.</text>
</comment>
<dbReference type="InterPro" id="IPR011990">
    <property type="entry name" value="TPR-like_helical_dom_sf"/>
</dbReference>
<dbReference type="AlphaFoldDB" id="A0A3S2UQV7"/>
<dbReference type="EMBL" id="SACO01000007">
    <property type="protein sequence ID" value="RVU04645.1"/>
    <property type="molecule type" value="Genomic_DNA"/>
</dbReference>
<sequence>MSMTPTGQRQLAINLVVSDPKKALSIARAIEDPWFNCQALAYIARYWPNDDYEQLLREAIKASDSQVDWYKRVAVSAWPIRAYLELGNPTPAKRLLTRYTEAANNIENMGGRSEALLMLFQAAKPFDRDLWEPVFHALVKATEPALAWRQTRNIRNAIAMVGPDDPTLLQEAIKCLTNEKTIAAIKRDIGNRKAAEPRPFFWLD</sequence>
<evidence type="ECO:0008006" key="4">
    <source>
        <dbReference type="Google" id="ProtNLM"/>
    </source>
</evidence>
<dbReference type="Gene3D" id="1.25.40.10">
    <property type="entry name" value="Tetratricopeptide repeat domain"/>
    <property type="match status" value="1"/>
</dbReference>
<evidence type="ECO:0000313" key="3">
    <source>
        <dbReference type="Proteomes" id="UP000282837"/>
    </source>
</evidence>
<evidence type="ECO:0000313" key="2">
    <source>
        <dbReference type="EMBL" id="RVU04645.1"/>
    </source>
</evidence>
<proteinExistence type="predicted"/>